<evidence type="ECO:0000313" key="2">
    <source>
        <dbReference type="EMBL" id="KAK3856036.1"/>
    </source>
</evidence>
<feature type="compositionally biased region" description="Basic residues" evidence="1">
    <location>
        <begin position="32"/>
        <end position="47"/>
    </location>
</feature>
<feature type="compositionally biased region" description="Basic and acidic residues" evidence="1">
    <location>
        <begin position="10"/>
        <end position="21"/>
    </location>
</feature>
<dbReference type="EMBL" id="JAWQEG010006006">
    <property type="protein sequence ID" value="KAK3856036.1"/>
    <property type="molecule type" value="Genomic_DNA"/>
</dbReference>
<feature type="region of interest" description="Disordered" evidence="1">
    <location>
        <begin position="1"/>
        <end position="47"/>
    </location>
</feature>
<keyword evidence="3" id="KW-1185">Reference proteome</keyword>
<sequence length="197" mass="22468">MPKRKSKKCGRGEPSNEKMKQQFELSSPTSPKGKKPRVKEHQVTHRARSCMHRVRKRVWPIQFYKTYAVPILFPTPPSPECLPIPEFPDLHQSSPECLPVCPIQLSKTCEVAPSPECLPVSEFPNLHQSRSCQDGVSNILHRQPKNVFQSRISNTGTKQVRVKKVSNIPLHRLSLLLHLSLSQPQFLQAYLDMAIYA</sequence>
<reference evidence="2" key="1">
    <citation type="submission" date="2023-10" db="EMBL/GenBank/DDBJ databases">
        <title>Genome assemblies of two species of porcelain crab, Petrolisthes cinctipes and Petrolisthes manimaculis (Anomura: Porcellanidae).</title>
        <authorList>
            <person name="Angst P."/>
        </authorList>
    </citation>
    <scope>NUCLEOTIDE SEQUENCE</scope>
    <source>
        <strain evidence="2">PB745_01</strain>
        <tissue evidence="2">Gill</tissue>
    </source>
</reference>
<dbReference type="Proteomes" id="UP001286313">
    <property type="component" value="Unassembled WGS sequence"/>
</dbReference>
<comment type="caution">
    <text evidence="2">The sequence shown here is derived from an EMBL/GenBank/DDBJ whole genome shotgun (WGS) entry which is preliminary data.</text>
</comment>
<evidence type="ECO:0000256" key="1">
    <source>
        <dbReference type="SAM" id="MobiDB-lite"/>
    </source>
</evidence>
<name>A0AAE1BSC5_PETCI</name>
<evidence type="ECO:0000313" key="3">
    <source>
        <dbReference type="Proteomes" id="UP001286313"/>
    </source>
</evidence>
<organism evidence="2 3">
    <name type="scientific">Petrolisthes cinctipes</name>
    <name type="common">Flat porcelain crab</name>
    <dbReference type="NCBI Taxonomy" id="88211"/>
    <lineage>
        <taxon>Eukaryota</taxon>
        <taxon>Metazoa</taxon>
        <taxon>Ecdysozoa</taxon>
        <taxon>Arthropoda</taxon>
        <taxon>Crustacea</taxon>
        <taxon>Multicrustacea</taxon>
        <taxon>Malacostraca</taxon>
        <taxon>Eumalacostraca</taxon>
        <taxon>Eucarida</taxon>
        <taxon>Decapoda</taxon>
        <taxon>Pleocyemata</taxon>
        <taxon>Anomura</taxon>
        <taxon>Galatheoidea</taxon>
        <taxon>Porcellanidae</taxon>
        <taxon>Petrolisthes</taxon>
    </lineage>
</organism>
<proteinExistence type="predicted"/>
<accession>A0AAE1BSC5</accession>
<protein>
    <submittedName>
        <fullName evidence="2">Uncharacterized protein</fullName>
    </submittedName>
</protein>
<dbReference type="AlphaFoldDB" id="A0AAE1BSC5"/>
<gene>
    <name evidence="2" type="ORF">Pcinc_037599</name>
</gene>